<accession>T1GCJ7</accession>
<evidence type="ECO:0000313" key="1">
    <source>
        <dbReference type="EnsemblMetazoa" id="MESCA001012-PA"/>
    </source>
</evidence>
<dbReference type="EMBL" id="CAQQ02180247">
    <property type="status" value="NOT_ANNOTATED_CDS"/>
    <property type="molecule type" value="Genomic_DNA"/>
</dbReference>
<reference evidence="2" key="1">
    <citation type="submission" date="2013-02" db="EMBL/GenBank/DDBJ databases">
        <authorList>
            <person name="Hughes D."/>
        </authorList>
    </citation>
    <scope>NUCLEOTIDE SEQUENCE</scope>
    <source>
        <strain>Durham</strain>
        <strain evidence="2">NC isolate 2 -- Noor lab</strain>
    </source>
</reference>
<dbReference type="EnsemblMetazoa" id="MESCA001012-RA">
    <property type="protein sequence ID" value="MESCA001012-PA"/>
    <property type="gene ID" value="MESCA001012"/>
</dbReference>
<dbReference type="EMBL" id="CAQQ02180246">
    <property type="status" value="NOT_ANNOTATED_CDS"/>
    <property type="molecule type" value="Genomic_DNA"/>
</dbReference>
<dbReference type="Proteomes" id="UP000015102">
    <property type="component" value="Unassembled WGS sequence"/>
</dbReference>
<proteinExistence type="predicted"/>
<keyword evidence="2" id="KW-1185">Reference proteome</keyword>
<organism evidence="1 2">
    <name type="scientific">Megaselia scalaris</name>
    <name type="common">Humpbacked fly</name>
    <name type="synonym">Phora scalaris</name>
    <dbReference type="NCBI Taxonomy" id="36166"/>
    <lineage>
        <taxon>Eukaryota</taxon>
        <taxon>Metazoa</taxon>
        <taxon>Ecdysozoa</taxon>
        <taxon>Arthropoda</taxon>
        <taxon>Hexapoda</taxon>
        <taxon>Insecta</taxon>
        <taxon>Pterygota</taxon>
        <taxon>Neoptera</taxon>
        <taxon>Endopterygota</taxon>
        <taxon>Diptera</taxon>
        <taxon>Brachycera</taxon>
        <taxon>Muscomorpha</taxon>
        <taxon>Platypezoidea</taxon>
        <taxon>Phoridae</taxon>
        <taxon>Megaseliini</taxon>
        <taxon>Megaselia</taxon>
    </lineage>
</organism>
<dbReference type="HOGENOM" id="CLU_2471647_0_0_1"/>
<reference evidence="1" key="2">
    <citation type="submission" date="2015-06" db="UniProtKB">
        <authorList>
            <consortium name="EnsemblMetazoa"/>
        </authorList>
    </citation>
    <scope>IDENTIFICATION</scope>
</reference>
<name>T1GCJ7_MEGSC</name>
<evidence type="ECO:0000313" key="2">
    <source>
        <dbReference type="Proteomes" id="UP000015102"/>
    </source>
</evidence>
<dbReference type="AlphaFoldDB" id="T1GCJ7"/>
<protein>
    <submittedName>
        <fullName evidence="1">Uncharacterized protein</fullName>
    </submittedName>
</protein>
<sequence>MKENALFLYKNEDVEPDRVTSLDARAIDVPNEQHEKKNREVGTYIYRGRPFSFSGAHLRTVSIPLALTYDVIFTSLKRQNKVLFKRHG</sequence>